<comment type="caution">
    <text evidence="3">The sequence shown here is derived from an EMBL/GenBank/DDBJ whole genome shotgun (WGS) entry which is preliminary data.</text>
</comment>
<feature type="compositionally biased region" description="Low complexity" evidence="1">
    <location>
        <begin position="590"/>
        <end position="604"/>
    </location>
</feature>
<dbReference type="SUPFAM" id="SSF53474">
    <property type="entry name" value="alpha/beta-Hydrolases"/>
    <property type="match status" value="1"/>
</dbReference>
<dbReference type="InterPro" id="IPR029058">
    <property type="entry name" value="AB_hydrolase_fold"/>
</dbReference>
<feature type="compositionally biased region" description="Acidic residues" evidence="1">
    <location>
        <begin position="605"/>
        <end position="614"/>
    </location>
</feature>
<dbReference type="AlphaFoldDB" id="A0A9D1IG90"/>
<feature type="signal peptide" evidence="2">
    <location>
        <begin position="1"/>
        <end position="26"/>
    </location>
</feature>
<evidence type="ECO:0000313" key="3">
    <source>
        <dbReference type="EMBL" id="HIU36453.1"/>
    </source>
</evidence>
<keyword evidence="2" id="KW-0732">Signal</keyword>
<dbReference type="Gene3D" id="3.40.50.1820">
    <property type="entry name" value="alpha/beta hydrolase"/>
    <property type="match status" value="1"/>
</dbReference>
<feature type="chain" id="PRO_5039041035" description="AB hydrolase-1 domain-containing protein" evidence="2">
    <location>
        <begin position="27"/>
        <end position="665"/>
    </location>
</feature>
<sequence length="665" mass="71924">MKRTACFLAILLTLCMALVPGLSAAAASVPTPLILLQGYSGPRLDDAATGEQVWGLDFDAVGQRVAEAIPEILGTAGSTFAGDTTALVDVLGPIVLEVLEPIACKADGTSKYDLVPHIKTAEEARVSTLRANGEEALIAEKELVAMFEARIGSENVFIFNFDWRKGQMAYADAIDAFIGEVKALTGARQVDLFGLSHGGQCAATYLALYGEKGDVRKAMLDAPAIGGTSLVGDLLLGEPIHIDYATILQFVELGLGTESEFEGLLRYIGLEKLDAVVADLFERYALDFVKTIPSIWDFCPLEVYEEAKEKRLDPVENAQIIRDSDAFHYNVLANIREGLLRAQKAGTKIAIVSNYGFENVTGSNRNSDYIIDTSLSSGAVCAPFDGTFAAGYRQTGQNCTDKGHLHVSPEQNIDASYAYLPDNTWFINRQFHGMYVFDPYTVSLLQTFFFTDSLETVFSDPDFPQFNATHNPVDSLYVRFDATAPGFHSEADQSLLLYNLSAQYDLTIWDIELVGAPFSAETDFAARIAPGDSGGVNLGAHDLADCDTPFTVRVTYTLLSPQMLLKTEDFVFTPLDAEKASAFSYLIEETPQTPTTPLSPQPAETEPEAAEPETETPPQEQTAASIPGTGGNKQSGKAGVLAAVPLCLTVMLLPAAHKRRKLPAE</sequence>
<evidence type="ECO:0000256" key="1">
    <source>
        <dbReference type="SAM" id="MobiDB-lite"/>
    </source>
</evidence>
<dbReference type="Proteomes" id="UP000824071">
    <property type="component" value="Unassembled WGS sequence"/>
</dbReference>
<organism evidence="3 4">
    <name type="scientific">Candidatus Fimenecus excrementigallinarum</name>
    <dbReference type="NCBI Taxonomy" id="2840816"/>
    <lineage>
        <taxon>Bacteria</taxon>
        <taxon>Bacillati</taxon>
        <taxon>Bacillota</taxon>
        <taxon>Clostridia</taxon>
        <taxon>Candidatus Fimenecus</taxon>
    </lineage>
</organism>
<reference evidence="3" key="2">
    <citation type="journal article" date="2021" name="PeerJ">
        <title>Extensive microbial diversity within the chicken gut microbiome revealed by metagenomics and culture.</title>
        <authorList>
            <person name="Gilroy R."/>
            <person name="Ravi A."/>
            <person name="Getino M."/>
            <person name="Pursley I."/>
            <person name="Horton D.L."/>
            <person name="Alikhan N.F."/>
            <person name="Baker D."/>
            <person name="Gharbi K."/>
            <person name="Hall N."/>
            <person name="Watson M."/>
            <person name="Adriaenssens E.M."/>
            <person name="Foster-Nyarko E."/>
            <person name="Jarju S."/>
            <person name="Secka A."/>
            <person name="Antonio M."/>
            <person name="Oren A."/>
            <person name="Chaudhuri R.R."/>
            <person name="La Ragione R."/>
            <person name="Hildebrand F."/>
            <person name="Pallen M.J."/>
        </authorList>
    </citation>
    <scope>NUCLEOTIDE SEQUENCE</scope>
    <source>
        <strain evidence="3">ChiGjej1B1-19959</strain>
    </source>
</reference>
<gene>
    <name evidence="3" type="ORF">IAC53_07615</name>
</gene>
<proteinExistence type="predicted"/>
<dbReference type="EMBL" id="DVMW01000043">
    <property type="protein sequence ID" value="HIU36453.1"/>
    <property type="molecule type" value="Genomic_DNA"/>
</dbReference>
<evidence type="ECO:0000313" key="4">
    <source>
        <dbReference type="Proteomes" id="UP000824071"/>
    </source>
</evidence>
<evidence type="ECO:0008006" key="5">
    <source>
        <dbReference type="Google" id="ProtNLM"/>
    </source>
</evidence>
<feature type="region of interest" description="Disordered" evidence="1">
    <location>
        <begin position="589"/>
        <end position="636"/>
    </location>
</feature>
<name>A0A9D1IG90_9FIRM</name>
<accession>A0A9D1IG90</accession>
<evidence type="ECO:0000256" key="2">
    <source>
        <dbReference type="SAM" id="SignalP"/>
    </source>
</evidence>
<reference evidence="3" key="1">
    <citation type="submission" date="2020-10" db="EMBL/GenBank/DDBJ databases">
        <authorList>
            <person name="Gilroy R."/>
        </authorList>
    </citation>
    <scope>NUCLEOTIDE SEQUENCE</scope>
    <source>
        <strain evidence="3">ChiGjej1B1-19959</strain>
    </source>
</reference>
<protein>
    <recommendedName>
        <fullName evidence="5">AB hydrolase-1 domain-containing protein</fullName>
    </recommendedName>
</protein>